<gene>
    <name evidence="3" type="ORF">PF010_g17867</name>
    <name evidence="2" type="ORF">PF011_g17383</name>
</gene>
<feature type="signal peptide" evidence="1">
    <location>
        <begin position="1"/>
        <end position="21"/>
    </location>
</feature>
<evidence type="ECO:0000313" key="5">
    <source>
        <dbReference type="Proteomes" id="UP000488956"/>
    </source>
</evidence>
<evidence type="ECO:0000313" key="3">
    <source>
        <dbReference type="EMBL" id="KAE9092279.1"/>
    </source>
</evidence>
<accession>A0A6A3JKA5</accession>
<evidence type="ECO:0008006" key="6">
    <source>
        <dbReference type="Google" id="ProtNLM"/>
    </source>
</evidence>
<keyword evidence="1" id="KW-0732">Signal</keyword>
<dbReference type="Proteomes" id="UP000488956">
    <property type="component" value="Unassembled WGS sequence"/>
</dbReference>
<reference evidence="4 5" key="1">
    <citation type="submission" date="2018-09" db="EMBL/GenBank/DDBJ databases">
        <title>Genomic investigation of the strawberry pathogen Phytophthora fragariae indicates pathogenicity is determined by transcriptional variation in three key races.</title>
        <authorList>
            <person name="Adams T.M."/>
            <person name="Armitage A.D."/>
            <person name="Sobczyk M.K."/>
            <person name="Bates H.J."/>
            <person name="Dunwell J.M."/>
            <person name="Nellist C.F."/>
            <person name="Harrison R.J."/>
        </authorList>
    </citation>
    <scope>NUCLEOTIDE SEQUENCE [LARGE SCALE GENOMIC DNA]</scope>
    <source>
        <strain evidence="3 5">ONT-3</strain>
        <strain evidence="2 4">SCRP245</strain>
    </source>
</reference>
<evidence type="ECO:0000313" key="4">
    <source>
        <dbReference type="Proteomes" id="UP000460718"/>
    </source>
</evidence>
<dbReference type="EMBL" id="QXFW01001311">
    <property type="protein sequence ID" value="KAE8992845.1"/>
    <property type="molecule type" value="Genomic_DNA"/>
</dbReference>
<name>A0A6A3JKA5_9STRA</name>
<organism evidence="2 4">
    <name type="scientific">Phytophthora fragariae</name>
    <dbReference type="NCBI Taxonomy" id="53985"/>
    <lineage>
        <taxon>Eukaryota</taxon>
        <taxon>Sar</taxon>
        <taxon>Stramenopiles</taxon>
        <taxon>Oomycota</taxon>
        <taxon>Peronosporomycetes</taxon>
        <taxon>Peronosporales</taxon>
        <taxon>Peronosporaceae</taxon>
        <taxon>Phytophthora</taxon>
    </lineage>
</organism>
<dbReference type="EMBL" id="QXFX01001324">
    <property type="protein sequence ID" value="KAE9092279.1"/>
    <property type="molecule type" value="Genomic_DNA"/>
</dbReference>
<dbReference type="AlphaFoldDB" id="A0A6A3JKA5"/>
<sequence>MPSAPLRSLVMLIVLVSLVVSRSRSRWWWRRRSRPLRPALAHGARSARRACRARRASGVRAVAAPGLVIVGGGVVDAVRSASRRA</sequence>
<proteinExistence type="predicted"/>
<comment type="caution">
    <text evidence="2">The sequence shown here is derived from an EMBL/GenBank/DDBJ whole genome shotgun (WGS) entry which is preliminary data.</text>
</comment>
<evidence type="ECO:0000256" key="1">
    <source>
        <dbReference type="SAM" id="SignalP"/>
    </source>
</evidence>
<feature type="chain" id="PRO_5036379859" description="RxLR effector protein" evidence="1">
    <location>
        <begin position="22"/>
        <end position="85"/>
    </location>
</feature>
<dbReference type="Proteomes" id="UP000460718">
    <property type="component" value="Unassembled WGS sequence"/>
</dbReference>
<evidence type="ECO:0000313" key="2">
    <source>
        <dbReference type="EMBL" id="KAE8992845.1"/>
    </source>
</evidence>
<protein>
    <recommendedName>
        <fullName evidence="6">RxLR effector protein</fullName>
    </recommendedName>
</protein>